<dbReference type="STRING" id="1195236.CTER_5336"/>
<dbReference type="GO" id="GO:0016787">
    <property type="term" value="F:hydrolase activity"/>
    <property type="evidence" value="ECO:0007669"/>
    <property type="project" value="UniProtKB-KW"/>
</dbReference>
<gene>
    <name evidence="3" type="ORF">CTER_5336</name>
</gene>
<keyword evidence="1" id="KW-1133">Transmembrane helix</keyword>
<dbReference type="eggNOG" id="COG1408">
    <property type="taxonomic scope" value="Bacteria"/>
</dbReference>
<name>S0FJ75_RUMCE</name>
<evidence type="ECO:0000313" key="3">
    <source>
        <dbReference type="EMBL" id="EMS69164.1"/>
    </source>
</evidence>
<reference evidence="3 4" key="1">
    <citation type="journal article" date="2013" name="Genome Announc.">
        <title>Draft Genome Sequence of the Cellulolytic, Mesophilic, Anaerobic Bacterium Clostridium termitidis Strain CT1112 (DSM 5398).</title>
        <authorList>
            <person name="Lal S."/>
            <person name="Ramachandran U."/>
            <person name="Zhang X."/>
            <person name="Munir R."/>
            <person name="Sparling R."/>
            <person name="Levin D.B."/>
        </authorList>
    </citation>
    <scope>NUCLEOTIDE SEQUENCE [LARGE SCALE GENOMIC DNA]</scope>
    <source>
        <strain evidence="3 4">CT1112</strain>
    </source>
</reference>
<dbReference type="Pfam" id="PF00149">
    <property type="entry name" value="Metallophos"/>
    <property type="match status" value="1"/>
</dbReference>
<keyword evidence="1" id="KW-0812">Transmembrane</keyword>
<dbReference type="CDD" id="cd07385">
    <property type="entry name" value="MPP_YkuE_C"/>
    <property type="match status" value="1"/>
</dbReference>
<evidence type="ECO:0000256" key="1">
    <source>
        <dbReference type="SAM" id="Phobius"/>
    </source>
</evidence>
<organism evidence="3 4">
    <name type="scientific">Ruminiclostridium cellobioparum subsp. termitidis CT1112</name>
    <dbReference type="NCBI Taxonomy" id="1195236"/>
    <lineage>
        <taxon>Bacteria</taxon>
        <taxon>Bacillati</taxon>
        <taxon>Bacillota</taxon>
        <taxon>Clostridia</taxon>
        <taxon>Eubacteriales</taxon>
        <taxon>Oscillospiraceae</taxon>
        <taxon>Ruminiclostridium</taxon>
    </lineage>
</organism>
<dbReference type="PATRIC" id="fig|1195236.3.peg.5476"/>
<comment type="caution">
    <text evidence="3">The sequence shown here is derived from an EMBL/GenBank/DDBJ whole genome shotgun (WGS) entry which is preliminary data.</text>
</comment>
<dbReference type="InterPro" id="IPR029052">
    <property type="entry name" value="Metallo-depent_PP-like"/>
</dbReference>
<feature type="domain" description="Calcineurin-like phosphoesterase" evidence="2">
    <location>
        <begin position="163"/>
        <end position="328"/>
    </location>
</feature>
<dbReference type="Proteomes" id="UP000014155">
    <property type="component" value="Unassembled WGS sequence"/>
</dbReference>
<proteinExistence type="predicted"/>
<protein>
    <submittedName>
        <fullName evidence="3">Putative phosphohydrolase</fullName>
    </submittedName>
</protein>
<dbReference type="InterPro" id="IPR004843">
    <property type="entry name" value="Calcineurin-like_PHP"/>
</dbReference>
<keyword evidence="1" id="KW-0472">Membrane</keyword>
<evidence type="ECO:0000313" key="4">
    <source>
        <dbReference type="Proteomes" id="UP000014155"/>
    </source>
</evidence>
<dbReference type="PANTHER" id="PTHR31302:SF0">
    <property type="entry name" value="TRANSMEMBRANE PROTEIN WITH METALLOPHOSPHOESTERASE DOMAIN"/>
    <property type="match status" value="1"/>
</dbReference>
<dbReference type="PANTHER" id="PTHR31302">
    <property type="entry name" value="TRANSMEMBRANE PROTEIN WITH METALLOPHOSPHOESTERASE DOMAIN-RELATED"/>
    <property type="match status" value="1"/>
</dbReference>
<dbReference type="Gene3D" id="3.60.21.10">
    <property type="match status" value="1"/>
</dbReference>
<feature type="transmembrane region" description="Helical" evidence="1">
    <location>
        <begin position="44"/>
        <end position="62"/>
    </location>
</feature>
<feature type="transmembrane region" description="Helical" evidence="1">
    <location>
        <begin position="115"/>
        <end position="137"/>
    </location>
</feature>
<keyword evidence="4" id="KW-1185">Reference proteome</keyword>
<sequence>MNKRGYIMQFIFIGVFVIIYGLLNYYIGIRGYNGISAKLPVNRLLYWIIIIFFAASYIIGMAGRNYLPEAVGRILNTVGGYWIAAFVYLLGFAVIIDVLGFIGRKLDMIPGIIKNNTWFIAFAVIAAVAILLAVGTYNAIVPKISEYDIKINKKAGNIKQLKCAMISDVHLGEIVGRDRLRNAVELINGMEPDMVFITGDLIDGSVKPVKKGNMLEELKGIKARSGVYFITGNHEHYSNAVEEITEMIEETGVTVLRDKTVKINDSLYIVGREDMDGQRFGHKRAGLTELLEGVDTSLPVIVLDHQPSKLDEPRKAGVDLQLSGHTHAGQFFPASLVTNMMFEEDFGYLKDGGFNLVVSCGYGTWGPTVRIGSQSEIIKLNIDFAE</sequence>
<dbReference type="EMBL" id="AORV01000072">
    <property type="protein sequence ID" value="EMS69164.1"/>
    <property type="molecule type" value="Genomic_DNA"/>
</dbReference>
<dbReference type="InterPro" id="IPR051158">
    <property type="entry name" value="Metallophosphoesterase_sf"/>
</dbReference>
<feature type="transmembrane region" description="Helical" evidence="1">
    <location>
        <begin position="82"/>
        <end position="103"/>
    </location>
</feature>
<feature type="transmembrane region" description="Helical" evidence="1">
    <location>
        <begin position="6"/>
        <end position="23"/>
    </location>
</feature>
<dbReference type="AlphaFoldDB" id="S0FJ75"/>
<keyword evidence="3" id="KW-0378">Hydrolase</keyword>
<evidence type="ECO:0000259" key="2">
    <source>
        <dbReference type="Pfam" id="PF00149"/>
    </source>
</evidence>
<dbReference type="SUPFAM" id="SSF56300">
    <property type="entry name" value="Metallo-dependent phosphatases"/>
    <property type="match status" value="1"/>
</dbReference>
<accession>S0FJ75</accession>